<evidence type="ECO:0000259" key="2">
    <source>
        <dbReference type="Pfam" id="PF10551"/>
    </source>
</evidence>
<name>A0AAD8NNB6_TARER</name>
<feature type="domain" description="PB1-like" evidence="3">
    <location>
        <begin position="28"/>
        <end position="111"/>
    </location>
</feature>
<feature type="compositionally biased region" description="Acidic residues" evidence="1">
    <location>
        <begin position="261"/>
        <end position="271"/>
    </location>
</feature>
<dbReference type="AlphaFoldDB" id="A0AAD8NNB6"/>
<proteinExistence type="predicted"/>
<keyword evidence="5" id="KW-1185">Reference proteome</keyword>
<feature type="region of interest" description="Disordered" evidence="1">
    <location>
        <begin position="319"/>
        <end position="340"/>
    </location>
</feature>
<dbReference type="InterPro" id="IPR058594">
    <property type="entry name" value="PB1-like_dom_pln"/>
</dbReference>
<evidence type="ECO:0000313" key="5">
    <source>
        <dbReference type="Proteomes" id="UP001229421"/>
    </source>
</evidence>
<evidence type="ECO:0000313" key="4">
    <source>
        <dbReference type="EMBL" id="KAK1414588.1"/>
    </source>
</evidence>
<dbReference type="Pfam" id="PF26130">
    <property type="entry name" value="PB1-like"/>
    <property type="match status" value="1"/>
</dbReference>
<dbReference type="Pfam" id="PF10551">
    <property type="entry name" value="MULE"/>
    <property type="match status" value="1"/>
</dbReference>
<evidence type="ECO:0000259" key="3">
    <source>
        <dbReference type="Pfam" id="PF26130"/>
    </source>
</evidence>
<sequence length="701" mass="78680">MIEEQVLTGTQLKNKGSLIHDRNPMEKDIIHVEFRTNGSFEVGTPNLRYVGGKSTLLGLDIDKLSLFELVDYGQEFGSYEAKDFHLYCKIPGKDSFKLLVSDKDVYEMSSLLGFDGSLVVYVQRGPMKKPQVHTSTSTMPINPIAQSIIQPISSIAQSSSLIDNPSALSTPNRINKSTTRKHVLVVDDGVNLVASENELTPPKRIRKLTTRKQIPFVVEHEVNLAANEHEVSIVGNEHEISSGGSDSEGSEDDESYKCDLGPDDGSDRDDGEWMLSVANINKVNEEDAELRNKLIEYHLKEPVDSNDDKTNQLVVEAASSYEDSDGDVPTPGESEDDDIRGNKYIHHVPIVNDQTDWTKFKWVVGIRFPTRDAFKDAVRRYAIINGRNLCISTSNKKRGGHMGVKCVDDKVNSCPFRLWCSYHKGKSCYMVKSVKDKHNCQRNMTRNKQLTGSFIANEFLEIFKANPQWRAKEIQQAVKEKYKVIISKSLAYKAKICAHNRLHGSMRDHYSKLGSYLEALKTVNPTSKFEMLTAPPGFNNQDPNSNLETFYRLFVCFDGVKKGFLAGCRKLLCLDGCFLKTFLGGMLLAAIGRDANDQMYPVAWAVVEGENNDSWAWFMYELRNALEVHDGGKDWTLISDQQKGLLNAVSLMWNNAEHRNCKLTKHGIKMTCSNCKESGHNKRKCTKGSSTQATQASKATQ</sequence>
<gene>
    <name evidence="4" type="ORF">QVD17_30335</name>
</gene>
<dbReference type="PANTHER" id="PTHR31973">
    <property type="entry name" value="POLYPROTEIN, PUTATIVE-RELATED"/>
    <property type="match status" value="1"/>
</dbReference>
<dbReference type="Proteomes" id="UP001229421">
    <property type="component" value="Unassembled WGS sequence"/>
</dbReference>
<feature type="domain" description="MULE transposase" evidence="2">
    <location>
        <begin position="572"/>
        <end position="661"/>
    </location>
</feature>
<feature type="region of interest" description="Disordered" evidence="1">
    <location>
        <begin position="238"/>
        <end position="271"/>
    </location>
</feature>
<comment type="caution">
    <text evidence="4">The sequence shown here is derived from an EMBL/GenBank/DDBJ whole genome shotgun (WGS) entry which is preliminary data.</text>
</comment>
<reference evidence="4" key="1">
    <citation type="journal article" date="2023" name="bioRxiv">
        <title>Improved chromosome-level genome assembly for marigold (Tagetes erecta).</title>
        <authorList>
            <person name="Jiang F."/>
            <person name="Yuan L."/>
            <person name="Wang S."/>
            <person name="Wang H."/>
            <person name="Xu D."/>
            <person name="Wang A."/>
            <person name="Fan W."/>
        </authorList>
    </citation>
    <scope>NUCLEOTIDE SEQUENCE</scope>
    <source>
        <strain evidence="4">WSJ</strain>
        <tissue evidence="4">Leaf</tissue>
    </source>
</reference>
<dbReference type="PANTHER" id="PTHR31973:SF197">
    <property type="entry name" value="SWIM-TYPE DOMAIN-CONTAINING PROTEIN"/>
    <property type="match status" value="1"/>
</dbReference>
<accession>A0AAD8NNB6</accession>
<evidence type="ECO:0000256" key="1">
    <source>
        <dbReference type="SAM" id="MobiDB-lite"/>
    </source>
</evidence>
<protein>
    <submittedName>
        <fullName evidence="4">Uncharacterized protein</fullName>
    </submittedName>
</protein>
<dbReference type="EMBL" id="JAUHHV010000008">
    <property type="protein sequence ID" value="KAK1414588.1"/>
    <property type="molecule type" value="Genomic_DNA"/>
</dbReference>
<dbReference type="InterPro" id="IPR018289">
    <property type="entry name" value="MULE_transposase_dom"/>
</dbReference>
<organism evidence="4 5">
    <name type="scientific">Tagetes erecta</name>
    <name type="common">African marigold</name>
    <dbReference type="NCBI Taxonomy" id="13708"/>
    <lineage>
        <taxon>Eukaryota</taxon>
        <taxon>Viridiplantae</taxon>
        <taxon>Streptophyta</taxon>
        <taxon>Embryophyta</taxon>
        <taxon>Tracheophyta</taxon>
        <taxon>Spermatophyta</taxon>
        <taxon>Magnoliopsida</taxon>
        <taxon>eudicotyledons</taxon>
        <taxon>Gunneridae</taxon>
        <taxon>Pentapetalae</taxon>
        <taxon>asterids</taxon>
        <taxon>campanulids</taxon>
        <taxon>Asterales</taxon>
        <taxon>Asteraceae</taxon>
        <taxon>Asteroideae</taxon>
        <taxon>Heliantheae alliance</taxon>
        <taxon>Tageteae</taxon>
        <taxon>Tagetes</taxon>
    </lineage>
</organism>